<keyword evidence="3" id="KW-1185">Reference proteome</keyword>
<gene>
    <name evidence="2" type="ORF">K452DRAFT_300920</name>
</gene>
<feature type="compositionally biased region" description="Polar residues" evidence="1">
    <location>
        <begin position="47"/>
        <end position="61"/>
    </location>
</feature>
<dbReference type="GeneID" id="54299881"/>
<evidence type="ECO:0000313" key="2">
    <source>
        <dbReference type="EMBL" id="KAF2138865.1"/>
    </source>
</evidence>
<dbReference type="RefSeq" id="XP_033394578.1">
    <property type="nucleotide sequence ID" value="XM_033542384.1"/>
</dbReference>
<accession>A0A6A6B6G6</accession>
<feature type="compositionally biased region" description="Low complexity" evidence="1">
    <location>
        <begin position="163"/>
        <end position="203"/>
    </location>
</feature>
<protein>
    <submittedName>
        <fullName evidence="2">Uncharacterized protein</fullName>
    </submittedName>
</protein>
<feature type="compositionally biased region" description="Low complexity" evidence="1">
    <location>
        <begin position="1"/>
        <end position="27"/>
    </location>
</feature>
<evidence type="ECO:0000256" key="1">
    <source>
        <dbReference type="SAM" id="MobiDB-lite"/>
    </source>
</evidence>
<feature type="compositionally biased region" description="Pro residues" evidence="1">
    <location>
        <begin position="66"/>
        <end position="84"/>
    </location>
</feature>
<dbReference type="Proteomes" id="UP000799438">
    <property type="component" value="Unassembled WGS sequence"/>
</dbReference>
<feature type="compositionally biased region" description="Low complexity" evidence="1">
    <location>
        <begin position="143"/>
        <end position="156"/>
    </location>
</feature>
<proteinExistence type="predicted"/>
<feature type="compositionally biased region" description="Basic and acidic residues" evidence="1">
    <location>
        <begin position="109"/>
        <end position="121"/>
    </location>
</feature>
<reference evidence="2" key="1">
    <citation type="journal article" date="2020" name="Stud. Mycol.">
        <title>101 Dothideomycetes genomes: a test case for predicting lifestyles and emergence of pathogens.</title>
        <authorList>
            <person name="Haridas S."/>
            <person name="Albert R."/>
            <person name="Binder M."/>
            <person name="Bloem J."/>
            <person name="Labutti K."/>
            <person name="Salamov A."/>
            <person name="Andreopoulos B."/>
            <person name="Baker S."/>
            <person name="Barry K."/>
            <person name="Bills G."/>
            <person name="Bluhm B."/>
            <person name="Cannon C."/>
            <person name="Castanera R."/>
            <person name="Culley D."/>
            <person name="Daum C."/>
            <person name="Ezra D."/>
            <person name="Gonzalez J."/>
            <person name="Henrissat B."/>
            <person name="Kuo A."/>
            <person name="Liang C."/>
            <person name="Lipzen A."/>
            <person name="Lutzoni F."/>
            <person name="Magnuson J."/>
            <person name="Mondo S."/>
            <person name="Nolan M."/>
            <person name="Ohm R."/>
            <person name="Pangilinan J."/>
            <person name="Park H.-J."/>
            <person name="Ramirez L."/>
            <person name="Alfaro M."/>
            <person name="Sun H."/>
            <person name="Tritt A."/>
            <person name="Yoshinaga Y."/>
            <person name="Zwiers L.-H."/>
            <person name="Turgeon B."/>
            <person name="Goodwin S."/>
            <person name="Spatafora J."/>
            <person name="Crous P."/>
            <person name="Grigoriev I."/>
        </authorList>
    </citation>
    <scope>NUCLEOTIDE SEQUENCE</scope>
    <source>
        <strain evidence="2">CBS 121167</strain>
    </source>
</reference>
<sequence length="296" mass="31386">MPASKLSAASGKAAAAASAPASPTSSPHQALLLQQPITPAPRRSHSIAATTTTTPLNQVARSQPGTVPPSTPPSQVAPPRPATPPSAGRYEVAAELPRSASPSGSVFDSPRHDEGEEKAEREEMEEEEEAAEPRHPLAPLPLPLRFGAPSSPIQPSSSPPASPTQQQQQQQQQPTPSQRATSSASSPMQRSTSFQFSRTTSASSPPPASPDRSMSMSSLVEWSSGRGRERQLGRRRSSAAHAPFDVFEDPEPPRSPSPATRRRRAGWEMYMEPASDKENTSPPNGLDADGDDDLFA</sequence>
<name>A0A6A6B6G6_9PEZI</name>
<dbReference type="EMBL" id="ML995495">
    <property type="protein sequence ID" value="KAF2138865.1"/>
    <property type="molecule type" value="Genomic_DNA"/>
</dbReference>
<feature type="region of interest" description="Disordered" evidence="1">
    <location>
        <begin position="1"/>
        <end position="296"/>
    </location>
</feature>
<evidence type="ECO:0000313" key="3">
    <source>
        <dbReference type="Proteomes" id="UP000799438"/>
    </source>
</evidence>
<dbReference type="AlphaFoldDB" id="A0A6A6B6G6"/>
<organism evidence="2 3">
    <name type="scientific">Aplosporella prunicola CBS 121167</name>
    <dbReference type="NCBI Taxonomy" id="1176127"/>
    <lineage>
        <taxon>Eukaryota</taxon>
        <taxon>Fungi</taxon>
        <taxon>Dikarya</taxon>
        <taxon>Ascomycota</taxon>
        <taxon>Pezizomycotina</taxon>
        <taxon>Dothideomycetes</taxon>
        <taxon>Dothideomycetes incertae sedis</taxon>
        <taxon>Botryosphaeriales</taxon>
        <taxon>Aplosporellaceae</taxon>
        <taxon>Aplosporella</taxon>
    </lineage>
</organism>